<sequence>MKKVYFLGIILLLLFIGIIGCSDDEEVESGNDLATKEVEKEPIETPEPSEPANMYPLTGIRTDEEVNNRIVSVMINNHPNARPQSGLSQADIVFEILSEGNTTRFLALFHSESPDVVGPVRSAREYYFDTAENYGALYIYHGAAGFIEDMLRRSDAVDNLNAAYYDNDGHLFKRESFRVAPHNSYLQFGAVEEVATSRGYQMERAYDPLPFLSEDESNDITGEEVSEVSFNYGSDNVRYVYDNTEEAYFRYNGQEQTKELNTETPIQLDNVFIIETAHRVIDDQGRRDVDLTSGGNAYLLQKGKVQKIQWESRDGRIIPVRGGEAVGFVPGKTWINVIPTSPGLSEVTESE</sequence>
<dbReference type="EMBL" id="JAPRAT010000010">
    <property type="protein sequence ID" value="MCZ0702885.1"/>
    <property type="molecule type" value="Genomic_DNA"/>
</dbReference>
<evidence type="ECO:0000256" key="1">
    <source>
        <dbReference type="SAM" id="MobiDB-lite"/>
    </source>
</evidence>
<organism evidence="4 5">
    <name type="scientific">Natronobacillus azotifigens</name>
    <dbReference type="NCBI Taxonomy" id="472978"/>
    <lineage>
        <taxon>Bacteria</taxon>
        <taxon>Bacillati</taxon>
        <taxon>Bacillota</taxon>
        <taxon>Bacilli</taxon>
        <taxon>Bacillales</taxon>
        <taxon>Bacillaceae</taxon>
        <taxon>Natronobacillus</taxon>
    </lineage>
</organism>
<proteinExistence type="predicted"/>
<evidence type="ECO:0000259" key="3">
    <source>
        <dbReference type="Pfam" id="PF17479"/>
    </source>
</evidence>
<protein>
    <submittedName>
        <fullName evidence="4">DUF3048 domain-containing protein</fullName>
    </submittedName>
</protein>
<dbReference type="Gene3D" id="3.50.90.10">
    <property type="entry name" value="YerB-like"/>
    <property type="match status" value="1"/>
</dbReference>
<dbReference type="InterPro" id="IPR023158">
    <property type="entry name" value="YerB-like_sf"/>
</dbReference>
<evidence type="ECO:0000259" key="2">
    <source>
        <dbReference type="Pfam" id="PF11258"/>
    </source>
</evidence>
<evidence type="ECO:0000313" key="4">
    <source>
        <dbReference type="EMBL" id="MCZ0702885.1"/>
    </source>
</evidence>
<feature type="compositionally biased region" description="Basic and acidic residues" evidence="1">
    <location>
        <begin position="34"/>
        <end position="43"/>
    </location>
</feature>
<gene>
    <name evidence="4" type="ORF">OWO01_06640</name>
</gene>
<dbReference type="PROSITE" id="PS51257">
    <property type="entry name" value="PROKAR_LIPOPROTEIN"/>
    <property type="match status" value="1"/>
</dbReference>
<dbReference type="Pfam" id="PF11258">
    <property type="entry name" value="DUF3048"/>
    <property type="match status" value="1"/>
</dbReference>
<evidence type="ECO:0000313" key="5">
    <source>
        <dbReference type="Proteomes" id="UP001084197"/>
    </source>
</evidence>
<feature type="domain" description="DUF3048" evidence="2">
    <location>
        <begin position="57"/>
        <end position="200"/>
    </location>
</feature>
<dbReference type="Pfam" id="PF17479">
    <property type="entry name" value="DUF3048_C"/>
    <property type="match status" value="1"/>
</dbReference>
<feature type="region of interest" description="Disordered" evidence="1">
    <location>
        <begin position="30"/>
        <end position="56"/>
    </location>
</feature>
<feature type="domain" description="DUF3048" evidence="3">
    <location>
        <begin position="229"/>
        <end position="335"/>
    </location>
</feature>
<accession>A0A9J6RBH4</accession>
<keyword evidence="5" id="KW-1185">Reference proteome</keyword>
<dbReference type="InterPro" id="IPR021416">
    <property type="entry name" value="DUF3048_N"/>
</dbReference>
<reference evidence="4" key="1">
    <citation type="submission" date="2022-11" db="EMBL/GenBank/DDBJ databases">
        <title>WGS of Natronobacillus azotifigens 24KS-1, an anaerobic diazotrophic haloalkaliphile from soda-rich habitats.</title>
        <authorList>
            <person name="Sorokin D.Y."/>
            <person name="Merkel A.Y."/>
        </authorList>
    </citation>
    <scope>NUCLEOTIDE SEQUENCE</scope>
    <source>
        <strain evidence="4">24KS-1</strain>
    </source>
</reference>
<comment type="caution">
    <text evidence="4">The sequence shown here is derived from an EMBL/GenBank/DDBJ whole genome shotgun (WGS) entry which is preliminary data.</text>
</comment>
<name>A0A9J6RBH4_9BACI</name>
<dbReference type="Proteomes" id="UP001084197">
    <property type="component" value="Unassembled WGS sequence"/>
</dbReference>
<dbReference type="AlphaFoldDB" id="A0A9J6RBH4"/>
<dbReference type="InterPro" id="IPR035328">
    <property type="entry name" value="DUF3048_C"/>
</dbReference>
<dbReference type="SUPFAM" id="SSF159774">
    <property type="entry name" value="YerB-like"/>
    <property type="match status" value="1"/>
</dbReference>
<dbReference type="RefSeq" id="WP_268779656.1">
    <property type="nucleotide sequence ID" value="NZ_JAPRAT010000010.1"/>
</dbReference>